<reference evidence="2 3" key="1">
    <citation type="submission" date="2021-06" db="EMBL/GenBank/DDBJ databases">
        <title>Caerostris extrusa draft genome.</title>
        <authorList>
            <person name="Kono N."/>
            <person name="Arakawa K."/>
        </authorList>
    </citation>
    <scope>NUCLEOTIDE SEQUENCE [LARGE SCALE GENOMIC DNA]</scope>
</reference>
<feature type="region of interest" description="Disordered" evidence="1">
    <location>
        <begin position="57"/>
        <end position="81"/>
    </location>
</feature>
<keyword evidence="3" id="KW-1185">Reference proteome</keyword>
<comment type="caution">
    <text evidence="2">The sequence shown here is derived from an EMBL/GenBank/DDBJ whole genome shotgun (WGS) entry which is preliminary data.</text>
</comment>
<dbReference type="EMBL" id="BPLR01021460">
    <property type="protein sequence ID" value="GIX89873.1"/>
    <property type="molecule type" value="Genomic_DNA"/>
</dbReference>
<feature type="compositionally biased region" description="Low complexity" evidence="1">
    <location>
        <begin position="67"/>
        <end position="81"/>
    </location>
</feature>
<evidence type="ECO:0000256" key="1">
    <source>
        <dbReference type="SAM" id="MobiDB-lite"/>
    </source>
</evidence>
<protein>
    <submittedName>
        <fullName evidence="2">Uncharacterized protein</fullName>
    </submittedName>
</protein>
<dbReference type="Proteomes" id="UP001054945">
    <property type="component" value="Unassembled WGS sequence"/>
</dbReference>
<sequence>MDNFIALRLLLPIQRVAGSRVSKKRKEKKSRLVAAISNGGFQKDGCVLDLPTTAPAEASSEFPPLRSPNSSSRNASLGSVV</sequence>
<organism evidence="2 3">
    <name type="scientific">Caerostris extrusa</name>
    <name type="common">Bark spider</name>
    <name type="synonym">Caerostris bankana</name>
    <dbReference type="NCBI Taxonomy" id="172846"/>
    <lineage>
        <taxon>Eukaryota</taxon>
        <taxon>Metazoa</taxon>
        <taxon>Ecdysozoa</taxon>
        <taxon>Arthropoda</taxon>
        <taxon>Chelicerata</taxon>
        <taxon>Arachnida</taxon>
        <taxon>Araneae</taxon>
        <taxon>Araneomorphae</taxon>
        <taxon>Entelegynae</taxon>
        <taxon>Araneoidea</taxon>
        <taxon>Araneidae</taxon>
        <taxon>Caerostris</taxon>
    </lineage>
</organism>
<accession>A0AAV4NZV4</accession>
<dbReference type="AlphaFoldDB" id="A0AAV4NZV4"/>
<gene>
    <name evidence="2" type="ORF">CEXT_346601</name>
</gene>
<proteinExistence type="predicted"/>
<name>A0AAV4NZV4_CAEEX</name>
<evidence type="ECO:0000313" key="3">
    <source>
        <dbReference type="Proteomes" id="UP001054945"/>
    </source>
</evidence>
<evidence type="ECO:0000313" key="2">
    <source>
        <dbReference type="EMBL" id="GIX89873.1"/>
    </source>
</evidence>